<evidence type="ECO:0000259" key="4">
    <source>
        <dbReference type="PROSITE" id="PS50112"/>
    </source>
</evidence>
<dbReference type="EMBL" id="JAJVDC020000135">
    <property type="protein sequence ID" value="KAL1622330.1"/>
    <property type="molecule type" value="Genomic_DNA"/>
</dbReference>
<name>A0ABR3SJ81_9PEZI</name>
<dbReference type="SMART" id="SM00091">
    <property type="entry name" value="PAS"/>
    <property type="match status" value="1"/>
</dbReference>
<feature type="compositionally biased region" description="Low complexity" evidence="3">
    <location>
        <begin position="232"/>
        <end position="242"/>
    </location>
</feature>
<dbReference type="InterPro" id="IPR013088">
    <property type="entry name" value="Znf_NHR/GATA"/>
</dbReference>
<keyword evidence="1" id="KW-0560">Oxidoreductase</keyword>
<dbReference type="CDD" id="cd00202">
    <property type="entry name" value="ZnF_GATA"/>
    <property type="match status" value="1"/>
</dbReference>
<dbReference type="Pfam" id="PF00320">
    <property type="entry name" value="GATA"/>
    <property type="match status" value="1"/>
</dbReference>
<evidence type="ECO:0000256" key="2">
    <source>
        <dbReference type="PROSITE-ProRule" id="PRU00094"/>
    </source>
</evidence>
<keyword evidence="7" id="KW-1185">Reference proteome</keyword>
<evidence type="ECO:0000256" key="1">
    <source>
        <dbReference type="ARBA" id="ARBA00023002"/>
    </source>
</evidence>
<evidence type="ECO:0000313" key="6">
    <source>
        <dbReference type="EMBL" id="KAL1622330.1"/>
    </source>
</evidence>
<dbReference type="SUPFAM" id="SSF51735">
    <property type="entry name" value="NAD(P)-binding Rossmann-fold domains"/>
    <property type="match status" value="1"/>
</dbReference>
<keyword evidence="2" id="KW-0479">Metal-binding</keyword>
<dbReference type="InterPro" id="IPR000014">
    <property type="entry name" value="PAS"/>
</dbReference>
<evidence type="ECO:0000256" key="3">
    <source>
        <dbReference type="SAM" id="MobiDB-lite"/>
    </source>
</evidence>
<dbReference type="SUPFAM" id="SSF57716">
    <property type="entry name" value="Glucocorticoid receptor-like (DNA-binding domain)"/>
    <property type="match status" value="1"/>
</dbReference>
<dbReference type="SUPFAM" id="SSF55785">
    <property type="entry name" value="PYP-like sensor domain (PAS domain)"/>
    <property type="match status" value="1"/>
</dbReference>
<keyword evidence="2" id="KW-0862">Zinc</keyword>
<accession>A0ABR3SJ81</accession>
<reference evidence="6 7" key="1">
    <citation type="submission" date="2024-02" db="EMBL/GenBank/DDBJ databases">
        <title>De novo assembly and annotation of 12 fungi associated with fruit tree decline syndrome in Ontario, Canada.</title>
        <authorList>
            <person name="Sulman M."/>
            <person name="Ellouze W."/>
            <person name="Ilyukhin E."/>
        </authorList>
    </citation>
    <scope>NUCLEOTIDE SEQUENCE [LARGE SCALE GENOMIC DNA]</scope>
    <source>
        <strain evidence="6 7">M1-105</strain>
    </source>
</reference>
<dbReference type="PROSITE" id="PS00344">
    <property type="entry name" value="GATA_ZN_FINGER_1"/>
    <property type="match status" value="1"/>
</dbReference>
<feature type="domain" description="PAS" evidence="4">
    <location>
        <begin position="44"/>
        <end position="107"/>
    </location>
</feature>
<feature type="region of interest" description="Disordered" evidence="3">
    <location>
        <begin position="224"/>
        <end position="264"/>
    </location>
</feature>
<comment type="caution">
    <text evidence="6">The sequence shown here is derived from an EMBL/GenBank/DDBJ whole genome shotgun (WGS) entry which is preliminary data.</text>
</comment>
<dbReference type="PANTHER" id="PTHR43157">
    <property type="entry name" value="PHOSPHATIDYLINOSITOL-GLYCAN BIOSYNTHESIS CLASS F PROTEIN-RELATED"/>
    <property type="match status" value="1"/>
</dbReference>
<organism evidence="6 7">
    <name type="scientific">Neofusicoccum ribis</name>
    <dbReference type="NCBI Taxonomy" id="45134"/>
    <lineage>
        <taxon>Eukaryota</taxon>
        <taxon>Fungi</taxon>
        <taxon>Dikarya</taxon>
        <taxon>Ascomycota</taxon>
        <taxon>Pezizomycotina</taxon>
        <taxon>Dothideomycetes</taxon>
        <taxon>Dothideomycetes incertae sedis</taxon>
        <taxon>Botryosphaeriales</taxon>
        <taxon>Botryosphaeriaceae</taxon>
        <taxon>Neofusicoccum</taxon>
    </lineage>
</organism>
<keyword evidence="2" id="KW-0863">Zinc-finger</keyword>
<dbReference type="Gene3D" id="3.30.450.20">
    <property type="entry name" value="PAS domain"/>
    <property type="match status" value="1"/>
</dbReference>
<dbReference type="Gene3D" id="3.30.50.10">
    <property type="entry name" value="Erythroid Transcription Factor GATA-1, subunit A"/>
    <property type="match status" value="1"/>
</dbReference>
<evidence type="ECO:0000259" key="5">
    <source>
        <dbReference type="PROSITE" id="PS50114"/>
    </source>
</evidence>
<dbReference type="PROSITE" id="PS50112">
    <property type="entry name" value="PAS"/>
    <property type="match status" value="1"/>
</dbReference>
<feature type="domain" description="GATA-type" evidence="5">
    <location>
        <begin position="304"/>
        <end position="330"/>
    </location>
</feature>
<evidence type="ECO:0000313" key="7">
    <source>
        <dbReference type="Proteomes" id="UP001521116"/>
    </source>
</evidence>
<gene>
    <name evidence="6" type="ORF">SLS56_008767</name>
</gene>
<dbReference type="PROSITE" id="PS50114">
    <property type="entry name" value="GATA_ZN_FINGER_2"/>
    <property type="match status" value="1"/>
</dbReference>
<dbReference type="InterPro" id="IPR036291">
    <property type="entry name" value="NAD(P)-bd_dom_sf"/>
</dbReference>
<dbReference type="InterPro" id="IPR035965">
    <property type="entry name" value="PAS-like_dom_sf"/>
</dbReference>
<dbReference type="PRINTS" id="PR00081">
    <property type="entry name" value="GDHRDH"/>
</dbReference>
<proteinExistence type="predicted"/>
<dbReference type="Pfam" id="PF00106">
    <property type="entry name" value="adh_short"/>
    <property type="match status" value="1"/>
</dbReference>
<sequence>MAASDTPAFDDSPDGRSATRTATADSAIAFLRDPDSLVPTDDIVLSSLPELHFILSPSTTILRVSTNCLALLGCEPNLLLGQRLAALVHEDDARVFSTEINEALHPHAALPFRFYCRIRSVVHVGRDYSAFEFVGHYQVKTPYSLSPLQLMMPPPGIISITARPAITQRGHLMDGMLELKVEQIKLARRIAEMRHAEQDELDAEQRATPLLSFRHMDDHVWWRGSRDTPAGSVSRSRSSPPRLKVEPSPTNSEAIASESPSSPKVKLGDAGIPFFIRAEGAAERKMSNAQRLPKRKFVPRDFCCVSCGAVESPEWRAGPQGPKTLCNACGQTRPSALTVSFEGKTVLVTGANTGLGFEAAVKYAALGASKLILGVRSIDKGEAAKKEVVRRTGYTNPIIILIVDLGEFESVESSIQALEKETPHLDVALLNAGLTNPSFVKSSAGWELALQVNVLSTALMAIMLLPILRGTAASKSRGTPHLSFVNSIAHADVKPEWYTGSLLQAMNDEAAYDAQRSYAVVKLLGMAVMQAVASKTRKSSGGPQIIVNACFPYMCKTGLGRNYSIMAKIPMMGFQAVFARTAEEGARTTGDVAKNDDLMQQSWSDILQVIAEVLPDAEIRLENRR</sequence>
<dbReference type="InterPro" id="IPR002347">
    <property type="entry name" value="SDR_fam"/>
</dbReference>
<protein>
    <recommendedName>
        <fullName evidence="8">GATA-type domain-containing protein</fullName>
    </recommendedName>
</protein>
<evidence type="ECO:0008006" key="8">
    <source>
        <dbReference type="Google" id="ProtNLM"/>
    </source>
</evidence>
<dbReference type="Gene3D" id="3.40.50.720">
    <property type="entry name" value="NAD(P)-binding Rossmann-like Domain"/>
    <property type="match status" value="1"/>
</dbReference>
<feature type="compositionally biased region" description="Low complexity" evidence="3">
    <location>
        <begin position="252"/>
        <end position="263"/>
    </location>
</feature>
<dbReference type="PANTHER" id="PTHR43157:SF22">
    <property type="entry name" value="SHORT-CHAIN DEHYDROGENASE_REDUCTASE PHMF"/>
    <property type="match status" value="1"/>
</dbReference>
<dbReference type="InterPro" id="IPR000679">
    <property type="entry name" value="Znf_GATA"/>
</dbReference>
<dbReference type="CDD" id="cd00130">
    <property type="entry name" value="PAS"/>
    <property type="match status" value="1"/>
</dbReference>
<dbReference type="SMART" id="SM00401">
    <property type="entry name" value="ZnF_GATA"/>
    <property type="match status" value="1"/>
</dbReference>
<dbReference type="Proteomes" id="UP001521116">
    <property type="component" value="Unassembled WGS sequence"/>
</dbReference>